<keyword evidence="4 6" id="KW-1133">Transmembrane helix</keyword>
<keyword evidence="3 6" id="KW-0812">Transmembrane</keyword>
<comment type="caution">
    <text evidence="7">The sequence shown here is derived from an EMBL/GenBank/DDBJ whole genome shotgun (WGS) entry which is preliminary data.</text>
</comment>
<keyword evidence="5 6" id="KW-0472">Membrane</keyword>
<protein>
    <submittedName>
        <fullName evidence="7">LysE family transporter</fullName>
    </submittedName>
</protein>
<dbReference type="RefSeq" id="WP_316018163.1">
    <property type="nucleotide sequence ID" value="NZ_JAWDID010000012.1"/>
</dbReference>
<feature type="transmembrane region" description="Helical" evidence="6">
    <location>
        <begin position="132"/>
        <end position="152"/>
    </location>
</feature>
<organism evidence="7 8">
    <name type="scientific">Bosea rubneri</name>
    <dbReference type="NCBI Taxonomy" id="3075434"/>
    <lineage>
        <taxon>Bacteria</taxon>
        <taxon>Pseudomonadati</taxon>
        <taxon>Pseudomonadota</taxon>
        <taxon>Alphaproteobacteria</taxon>
        <taxon>Hyphomicrobiales</taxon>
        <taxon>Boseaceae</taxon>
        <taxon>Bosea</taxon>
    </lineage>
</organism>
<evidence type="ECO:0000313" key="7">
    <source>
        <dbReference type="EMBL" id="MDU0340292.1"/>
    </source>
</evidence>
<sequence length="185" mass="19122">MQIATFLLTSAAILLTPGPTNTILAASGAAMGLRQARLLPLAEALGYAFAIGFFLSLANLLGDVPQALPLMKAVAAIWLLLSARKLWSLPVVPEMPARSGAFARVLVTTLLNPKAMLVGTLSIPSLLPGQPVLGLFAFVALSIAAGFGWTLLGASLPVSLRRHSYRMAAMIVCGFAVAAAVSAAQ</sequence>
<accession>A0ABU3S688</accession>
<evidence type="ECO:0000256" key="1">
    <source>
        <dbReference type="ARBA" id="ARBA00004651"/>
    </source>
</evidence>
<evidence type="ECO:0000313" key="8">
    <source>
        <dbReference type="Proteomes" id="UP001254257"/>
    </source>
</evidence>
<evidence type="ECO:0000256" key="2">
    <source>
        <dbReference type="ARBA" id="ARBA00022475"/>
    </source>
</evidence>
<gene>
    <name evidence="7" type="ORF">RKE40_10385</name>
</gene>
<dbReference type="InterPro" id="IPR001123">
    <property type="entry name" value="LeuE-type"/>
</dbReference>
<feature type="transmembrane region" description="Helical" evidence="6">
    <location>
        <begin position="44"/>
        <end position="62"/>
    </location>
</feature>
<proteinExistence type="predicted"/>
<dbReference type="Proteomes" id="UP001254257">
    <property type="component" value="Unassembled WGS sequence"/>
</dbReference>
<reference evidence="7 8" key="1">
    <citation type="submission" date="2023-09" db="EMBL/GenBank/DDBJ databases">
        <title>Whole genome shotgun sequencing (WGS) of Bosea sp. ZW T0_25, isolated from stored onions (Allium cepa).</title>
        <authorList>
            <person name="Stoll D.A."/>
            <person name="Huch M."/>
        </authorList>
    </citation>
    <scope>NUCLEOTIDE SEQUENCE [LARGE SCALE GENOMIC DNA]</scope>
    <source>
        <strain evidence="7 8">ZW T0_25</strain>
    </source>
</reference>
<evidence type="ECO:0000256" key="5">
    <source>
        <dbReference type="ARBA" id="ARBA00023136"/>
    </source>
</evidence>
<name>A0ABU3S688_9HYPH</name>
<evidence type="ECO:0000256" key="4">
    <source>
        <dbReference type="ARBA" id="ARBA00022989"/>
    </source>
</evidence>
<dbReference type="EMBL" id="JAWDID010000012">
    <property type="protein sequence ID" value="MDU0340292.1"/>
    <property type="molecule type" value="Genomic_DNA"/>
</dbReference>
<feature type="transmembrane region" description="Helical" evidence="6">
    <location>
        <begin position="164"/>
        <end position="184"/>
    </location>
</feature>
<keyword evidence="8" id="KW-1185">Reference proteome</keyword>
<evidence type="ECO:0000256" key="6">
    <source>
        <dbReference type="SAM" id="Phobius"/>
    </source>
</evidence>
<comment type="subcellular location">
    <subcellularLocation>
        <location evidence="1">Cell membrane</location>
        <topology evidence="1">Multi-pass membrane protein</topology>
    </subcellularLocation>
</comment>
<keyword evidence="2" id="KW-1003">Cell membrane</keyword>
<evidence type="ECO:0000256" key="3">
    <source>
        <dbReference type="ARBA" id="ARBA00022692"/>
    </source>
</evidence>
<dbReference type="Pfam" id="PF01810">
    <property type="entry name" value="LysE"/>
    <property type="match status" value="1"/>
</dbReference>